<sequence>MKSNTQFSFELMWKAIVKCDKRYDGKFFYAVKTTGIFCRPSCKSKTPNYENICFFENVVEAIQQGFRPCKRCQPELSVDIYDPQQEIVVEAINYLEQHFQEKITLDILADKIGISQYYLIRIFKEKIGLTPHKYLEIIRIHEAQNLLLTTVHNSTEICFQVGYRNFSSFYRQFKKICGCSPSQFRIKSGREI</sequence>
<organism evidence="8 9">
    <name type="scientific">Virgibacillus tibetensis</name>
    <dbReference type="NCBI Taxonomy" id="3042313"/>
    <lineage>
        <taxon>Bacteria</taxon>
        <taxon>Bacillati</taxon>
        <taxon>Bacillota</taxon>
        <taxon>Bacilli</taxon>
        <taxon>Bacillales</taxon>
        <taxon>Bacillaceae</taxon>
        <taxon>Virgibacillus</taxon>
    </lineage>
</organism>
<keyword evidence="9" id="KW-1185">Reference proteome</keyword>
<accession>A0ABU6KG13</accession>
<dbReference type="RefSeq" id="WP_327607825.1">
    <property type="nucleotide sequence ID" value="NZ_JARZFX010000005.1"/>
</dbReference>
<dbReference type="Pfam" id="PF02805">
    <property type="entry name" value="Ada_Zn_binding"/>
    <property type="match status" value="1"/>
</dbReference>
<comment type="caution">
    <text evidence="8">The sequence shown here is derived from an EMBL/GenBank/DDBJ whole genome shotgun (WGS) entry which is preliminary data.</text>
</comment>
<dbReference type="Gene3D" id="1.10.10.60">
    <property type="entry name" value="Homeodomain-like"/>
    <property type="match status" value="2"/>
</dbReference>
<evidence type="ECO:0000256" key="6">
    <source>
        <dbReference type="ARBA" id="ARBA00023163"/>
    </source>
</evidence>
<protein>
    <submittedName>
        <fullName evidence="8">Bifunctional transcriptional activator/DNA repair enzyme AdaA</fullName>
    </submittedName>
</protein>
<dbReference type="Pfam" id="PF12833">
    <property type="entry name" value="HTH_18"/>
    <property type="match status" value="1"/>
</dbReference>
<dbReference type="SUPFAM" id="SSF57884">
    <property type="entry name" value="Ada DNA repair protein, N-terminal domain (N-Ada 10)"/>
    <property type="match status" value="1"/>
</dbReference>
<dbReference type="PANTHER" id="PTHR43280">
    <property type="entry name" value="ARAC-FAMILY TRANSCRIPTIONAL REGULATOR"/>
    <property type="match status" value="1"/>
</dbReference>
<dbReference type="PANTHER" id="PTHR43280:SF2">
    <property type="entry name" value="HTH-TYPE TRANSCRIPTIONAL REGULATOR EXSA"/>
    <property type="match status" value="1"/>
</dbReference>
<dbReference type="EMBL" id="JARZFX010000005">
    <property type="protein sequence ID" value="MEC5424257.1"/>
    <property type="molecule type" value="Genomic_DNA"/>
</dbReference>
<keyword evidence="4" id="KW-0238">DNA-binding</keyword>
<keyword evidence="2" id="KW-0808">Transferase</keyword>
<name>A0ABU6KG13_9BACI</name>
<dbReference type="InterPro" id="IPR009057">
    <property type="entry name" value="Homeodomain-like_sf"/>
</dbReference>
<comment type="cofactor">
    <cofactor evidence="1">
        <name>Zn(2+)</name>
        <dbReference type="ChEBI" id="CHEBI:29105"/>
    </cofactor>
</comment>
<dbReference type="InterPro" id="IPR035451">
    <property type="entry name" value="Ada-like_dom_sf"/>
</dbReference>
<keyword evidence="2" id="KW-0489">Methyltransferase</keyword>
<evidence type="ECO:0000256" key="1">
    <source>
        <dbReference type="ARBA" id="ARBA00001947"/>
    </source>
</evidence>
<evidence type="ECO:0000256" key="2">
    <source>
        <dbReference type="ARBA" id="ARBA00022603"/>
    </source>
</evidence>
<dbReference type="SUPFAM" id="SSF46689">
    <property type="entry name" value="Homeodomain-like"/>
    <property type="match status" value="2"/>
</dbReference>
<keyword evidence="3" id="KW-0805">Transcription regulation</keyword>
<gene>
    <name evidence="8" type="ORF">QGM71_12220</name>
</gene>
<evidence type="ECO:0000313" key="8">
    <source>
        <dbReference type="EMBL" id="MEC5424257.1"/>
    </source>
</evidence>
<evidence type="ECO:0000256" key="5">
    <source>
        <dbReference type="ARBA" id="ARBA00023159"/>
    </source>
</evidence>
<evidence type="ECO:0000256" key="3">
    <source>
        <dbReference type="ARBA" id="ARBA00023015"/>
    </source>
</evidence>
<evidence type="ECO:0000259" key="7">
    <source>
        <dbReference type="PROSITE" id="PS01124"/>
    </source>
</evidence>
<proteinExistence type="predicted"/>
<dbReference type="InterPro" id="IPR018060">
    <property type="entry name" value="HTH_AraC"/>
</dbReference>
<dbReference type="Gene3D" id="3.40.10.10">
    <property type="entry name" value="DNA Methylphosphotriester Repair Domain"/>
    <property type="match status" value="1"/>
</dbReference>
<dbReference type="Proteomes" id="UP001335737">
    <property type="component" value="Unassembled WGS sequence"/>
</dbReference>
<dbReference type="InterPro" id="IPR016220">
    <property type="entry name" value="Me-P-triester_DNA_alkyl-Trfase"/>
</dbReference>
<evidence type="ECO:0000256" key="4">
    <source>
        <dbReference type="ARBA" id="ARBA00023125"/>
    </source>
</evidence>
<reference evidence="8 9" key="1">
    <citation type="journal article" date="2024" name="Int. J. Syst. Evol. Microbiol.">
        <title>Virgibacillus tibetensis sp. nov., isolated from salt lake on the Tibetan Plateau of China.</title>
        <authorList>
            <person name="Phurbu D."/>
            <person name="Liu Z.-X."/>
            <person name="Wang R."/>
            <person name="Zheng Y.-Y."/>
            <person name="Liu H.-C."/>
            <person name="Zhou Y.-G."/>
            <person name="Yu Y.-J."/>
            <person name="Li A.-H."/>
        </authorList>
    </citation>
    <scope>NUCLEOTIDE SEQUENCE [LARGE SCALE GENOMIC DNA]</scope>
    <source>
        <strain evidence="8 9">C22-A2</strain>
    </source>
</reference>
<dbReference type="SMART" id="SM00342">
    <property type="entry name" value="HTH_ARAC"/>
    <property type="match status" value="1"/>
</dbReference>
<keyword evidence="5" id="KW-0010">Activator</keyword>
<dbReference type="InterPro" id="IPR004026">
    <property type="entry name" value="Ada_DNA_repair_Zn-bd"/>
</dbReference>
<keyword evidence="6" id="KW-0804">Transcription</keyword>
<evidence type="ECO:0000313" key="9">
    <source>
        <dbReference type="Proteomes" id="UP001335737"/>
    </source>
</evidence>
<dbReference type="PROSITE" id="PS01124">
    <property type="entry name" value="HTH_ARAC_FAMILY_2"/>
    <property type="match status" value="1"/>
</dbReference>
<dbReference type="PIRSF" id="PIRSF000408">
    <property type="entry name" value="Alkyltransferas_AdaA"/>
    <property type="match status" value="1"/>
</dbReference>
<feature type="domain" description="HTH araC/xylS-type" evidence="7">
    <location>
        <begin position="89"/>
        <end position="187"/>
    </location>
</feature>